<dbReference type="EMBL" id="LCBL01000004">
    <property type="protein sequence ID" value="KKS08864.1"/>
    <property type="molecule type" value="Genomic_DNA"/>
</dbReference>
<dbReference type="SUPFAM" id="SSF101386">
    <property type="entry name" value="all-alpha NTP pyrophosphatases"/>
    <property type="match status" value="1"/>
</dbReference>
<gene>
    <name evidence="2" type="ORF">UU65_C0004G0075</name>
</gene>
<dbReference type="PANTHER" id="PTHR42692">
    <property type="entry name" value="NUCLEOTIDE PYROPHOSPHOHYDROLASE"/>
    <property type="match status" value="1"/>
</dbReference>
<dbReference type="PANTHER" id="PTHR42692:SF2">
    <property type="entry name" value="IG HYPOTHETICAL 16995"/>
    <property type="match status" value="1"/>
</dbReference>
<dbReference type="InterPro" id="IPR047046">
    <property type="entry name" value="YpjD/YvdC"/>
</dbReference>
<dbReference type="Pfam" id="PF03819">
    <property type="entry name" value="MazG"/>
    <property type="match status" value="1"/>
</dbReference>
<dbReference type="Proteomes" id="UP000033869">
    <property type="component" value="Unassembled WGS sequence"/>
</dbReference>
<dbReference type="CDD" id="cd11531">
    <property type="entry name" value="NTP-PPase_BsYpjD"/>
    <property type="match status" value="1"/>
</dbReference>
<protein>
    <recommendedName>
        <fullName evidence="1">NTP pyrophosphohydrolase MazG-like domain-containing protein</fullName>
    </recommendedName>
</protein>
<proteinExistence type="predicted"/>
<reference evidence="2 3" key="1">
    <citation type="journal article" date="2015" name="Nature">
        <title>rRNA introns, odd ribosomes, and small enigmatic genomes across a large radiation of phyla.</title>
        <authorList>
            <person name="Brown C.T."/>
            <person name="Hug L.A."/>
            <person name="Thomas B.C."/>
            <person name="Sharon I."/>
            <person name="Castelle C.J."/>
            <person name="Singh A."/>
            <person name="Wilkins M.J."/>
            <person name="Williams K.H."/>
            <person name="Banfield J.F."/>
        </authorList>
    </citation>
    <scope>NUCLEOTIDE SEQUENCE [LARGE SCALE GENOMIC DNA]</scope>
</reference>
<accession>A0A0G0W796</accession>
<organism evidence="2 3">
    <name type="scientific">candidate division CPR2 bacterium GW2011_GWC1_41_48</name>
    <dbReference type="NCBI Taxonomy" id="1618344"/>
    <lineage>
        <taxon>Bacteria</taxon>
        <taxon>Bacteria division CPR2</taxon>
    </lineage>
</organism>
<evidence type="ECO:0000313" key="3">
    <source>
        <dbReference type="Proteomes" id="UP000033869"/>
    </source>
</evidence>
<evidence type="ECO:0000259" key="1">
    <source>
        <dbReference type="Pfam" id="PF03819"/>
    </source>
</evidence>
<name>A0A0G0W796_UNCC2</name>
<comment type="caution">
    <text evidence="2">The sequence shown here is derived from an EMBL/GenBank/DDBJ whole genome shotgun (WGS) entry which is preliminary data.</text>
</comment>
<sequence>MQKHQKELDSWFKEHGWEYWRPFEILAAIMEETGELARLVNHIYGPKKKKPEEAAQELEGELGDILYNLICFANSHNINLDDAFKKSFNKSITRDKHRFDK</sequence>
<dbReference type="PIRSF" id="PIRSF029904">
    <property type="entry name" value="UCP029904_pph"/>
    <property type="match status" value="1"/>
</dbReference>
<evidence type="ECO:0000313" key="2">
    <source>
        <dbReference type="EMBL" id="KKS08864.1"/>
    </source>
</evidence>
<dbReference type="AlphaFoldDB" id="A0A0G0W796"/>
<feature type="domain" description="NTP pyrophosphohydrolase MazG-like" evidence="1">
    <location>
        <begin position="25"/>
        <end position="99"/>
    </location>
</feature>
<dbReference type="InterPro" id="IPR004518">
    <property type="entry name" value="MazG-like_dom"/>
</dbReference>
<dbReference type="InterPro" id="IPR012359">
    <property type="entry name" value="MazG-related_YpjD"/>
</dbReference>
<dbReference type="Gene3D" id="1.10.287.1080">
    <property type="entry name" value="MazG-like"/>
    <property type="match status" value="1"/>
</dbReference>